<dbReference type="AlphaFoldDB" id="A0A0L9V585"/>
<dbReference type="Gramene" id="KOM50181">
    <property type="protein sequence ID" value="KOM50181"/>
    <property type="gene ID" value="LR48_Vigan08g100800"/>
</dbReference>
<dbReference type="Proteomes" id="UP000053144">
    <property type="component" value="Chromosome 8"/>
</dbReference>
<organism evidence="1 2">
    <name type="scientific">Phaseolus angularis</name>
    <name type="common">Azuki bean</name>
    <name type="synonym">Vigna angularis</name>
    <dbReference type="NCBI Taxonomy" id="3914"/>
    <lineage>
        <taxon>Eukaryota</taxon>
        <taxon>Viridiplantae</taxon>
        <taxon>Streptophyta</taxon>
        <taxon>Embryophyta</taxon>
        <taxon>Tracheophyta</taxon>
        <taxon>Spermatophyta</taxon>
        <taxon>Magnoliopsida</taxon>
        <taxon>eudicotyledons</taxon>
        <taxon>Gunneridae</taxon>
        <taxon>Pentapetalae</taxon>
        <taxon>rosids</taxon>
        <taxon>fabids</taxon>
        <taxon>Fabales</taxon>
        <taxon>Fabaceae</taxon>
        <taxon>Papilionoideae</taxon>
        <taxon>50 kb inversion clade</taxon>
        <taxon>NPAAA clade</taxon>
        <taxon>indigoferoid/millettioid clade</taxon>
        <taxon>Phaseoleae</taxon>
        <taxon>Vigna</taxon>
    </lineage>
</organism>
<accession>A0A0L9V585</accession>
<name>A0A0L9V585_PHAAN</name>
<proteinExistence type="predicted"/>
<dbReference type="EMBL" id="CM003378">
    <property type="protein sequence ID" value="KOM50181.1"/>
    <property type="molecule type" value="Genomic_DNA"/>
</dbReference>
<evidence type="ECO:0000313" key="1">
    <source>
        <dbReference type="EMBL" id="KOM50181.1"/>
    </source>
</evidence>
<protein>
    <submittedName>
        <fullName evidence="1">Uncharacterized protein</fullName>
    </submittedName>
</protein>
<reference evidence="2" key="1">
    <citation type="journal article" date="2015" name="Proc. Natl. Acad. Sci. U.S.A.">
        <title>Genome sequencing of adzuki bean (Vigna angularis) provides insight into high starch and low fat accumulation and domestication.</title>
        <authorList>
            <person name="Yang K."/>
            <person name="Tian Z."/>
            <person name="Chen C."/>
            <person name="Luo L."/>
            <person name="Zhao B."/>
            <person name="Wang Z."/>
            <person name="Yu L."/>
            <person name="Li Y."/>
            <person name="Sun Y."/>
            <person name="Li W."/>
            <person name="Chen Y."/>
            <person name="Li Y."/>
            <person name="Zhang Y."/>
            <person name="Ai D."/>
            <person name="Zhao J."/>
            <person name="Shang C."/>
            <person name="Ma Y."/>
            <person name="Wu B."/>
            <person name="Wang M."/>
            <person name="Gao L."/>
            <person name="Sun D."/>
            <person name="Zhang P."/>
            <person name="Guo F."/>
            <person name="Wang W."/>
            <person name="Li Y."/>
            <person name="Wang J."/>
            <person name="Varshney R.K."/>
            <person name="Wang J."/>
            <person name="Ling H.Q."/>
            <person name="Wan P."/>
        </authorList>
    </citation>
    <scope>NUCLEOTIDE SEQUENCE</scope>
    <source>
        <strain evidence="2">cv. Jingnong 6</strain>
    </source>
</reference>
<evidence type="ECO:0000313" key="2">
    <source>
        <dbReference type="Proteomes" id="UP000053144"/>
    </source>
</evidence>
<sequence length="141" mass="15751">MVSRRQRQWQKKQDAIAIQQQTMIGGNGARKTKKKKAMLWWKKKNGGCCAPKEEEIPEEEGKCARKKKQHDTKINSRGQDLLPRFFGESMSYALTVLSGQCVASVAEGFTGLSASVDQRTDAVDPFKKVVSLEVGFLDGQM</sequence>
<gene>
    <name evidence="1" type="ORF">LR48_Vigan08g100800</name>
</gene>